<name>A0ACB9EJQ3_ARCLA</name>
<evidence type="ECO:0000313" key="1">
    <source>
        <dbReference type="EMBL" id="KAI3759067.1"/>
    </source>
</evidence>
<evidence type="ECO:0000313" key="2">
    <source>
        <dbReference type="Proteomes" id="UP001055879"/>
    </source>
</evidence>
<dbReference type="Proteomes" id="UP001055879">
    <property type="component" value="Linkage Group LG02"/>
</dbReference>
<comment type="caution">
    <text evidence="1">The sequence shown here is derived from an EMBL/GenBank/DDBJ whole genome shotgun (WGS) entry which is preliminary data.</text>
</comment>
<organism evidence="1 2">
    <name type="scientific">Arctium lappa</name>
    <name type="common">Greater burdock</name>
    <name type="synonym">Lappa major</name>
    <dbReference type="NCBI Taxonomy" id="4217"/>
    <lineage>
        <taxon>Eukaryota</taxon>
        <taxon>Viridiplantae</taxon>
        <taxon>Streptophyta</taxon>
        <taxon>Embryophyta</taxon>
        <taxon>Tracheophyta</taxon>
        <taxon>Spermatophyta</taxon>
        <taxon>Magnoliopsida</taxon>
        <taxon>eudicotyledons</taxon>
        <taxon>Gunneridae</taxon>
        <taxon>Pentapetalae</taxon>
        <taxon>asterids</taxon>
        <taxon>campanulids</taxon>
        <taxon>Asterales</taxon>
        <taxon>Asteraceae</taxon>
        <taxon>Carduoideae</taxon>
        <taxon>Cardueae</taxon>
        <taxon>Arctiinae</taxon>
        <taxon>Arctium</taxon>
    </lineage>
</organism>
<proteinExistence type="predicted"/>
<protein>
    <submittedName>
        <fullName evidence="1">Uncharacterized protein</fullName>
    </submittedName>
</protein>
<gene>
    <name evidence="1" type="ORF">L6452_06640</name>
</gene>
<reference evidence="2" key="1">
    <citation type="journal article" date="2022" name="Mol. Ecol. Resour.">
        <title>The genomes of chicory, endive, great burdock and yacon provide insights into Asteraceae palaeo-polyploidization history and plant inulin production.</title>
        <authorList>
            <person name="Fan W."/>
            <person name="Wang S."/>
            <person name="Wang H."/>
            <person name="Wang A."/>
            <person name="Jiang F."/>
            <person name="Liu H."/>
            <person name="Zhao H."/>
            <person name="Xu D."/>
            <person name="Zhang Y."/>
        </authorList>
    </citation>
    <scope>NUCLEOTIDE SEQUENCE [LARGE SCALE GENOMIC DNA]</scope>
    <source>
        <strain evidence="2">cv. Niubang</strain>
    </source>
</reference>
<sequence>MALRRSLAKHLIKDQTPPLTTTLEYTPFSSSSLSSQKVLNAAKSYFHRKPKFSSTAVDAGFFRRFLQRRKINQLSTMKFPELFLFPVGGETLREKLKISGGGERLRLDGLRSPMTDRPTVGISVNDARKIMRFSQLQKVRSALKQIPTNSISYSEFLTLCIDICTNHEQGLEFSKMLDQAGDVIVLGNVVFLHPDQLAKSMEKLISQAMAIPNDPRKQQLEELERQKAFIDKKSLSQVRGELYCGLGFLIVQTLTFMRLTFWELSWDVMEPICFFVTSFHFALAYVFFIRTSKEPTFEGYFQRRFKTKQRKLMKIQKFDLQKYNELCEAFYPTNPNSFGVAPGYQDSGHGGSSNTVFG</sequence>
<dbReference type="EMBL" id="CM042048">
    <property type="protein sequence ID" value="KAI3759067.1"/>
    <property type="molecule type" value="Genomic_DNA"/>
</dbReference>
<keyword evidence="2" id="KW-1185">Reference proteome</keyword>
<reference evidence="1 2" key="2">
    <citation type="journal article" date="2022" name="Mol. Ecol. Resour.">
        <title>The genomes of chicory, endive, great burdock and yacon provide insights into Asteraceae paleo-polyploidization history and plant inulin production.</title>
        <authorList>
            <person name="Fan W."/>
            <person name="Wang S."/>
            <person name="Wang H."/>
            <person name="Wang A."/>
            <person name="Jiang F."/>
            <person name="Liu H."/>
            <person name="Zhao H."/>
            <person name="Xu D."/>
            <person name="Zhang Y."/>
        </authorList>
    </citation>
    <scope>NUCLEOTIDE SEQUENCE [LARGE SCALE GENOMIC DNA]</scope>
    <source>
        <strain evidence="2">cv. Niubang</strain>
    </source>
</reference>
<accession>A0ACB9EJQ3</accession>